<name>A0ABQ6A3X6_9PROT</name>
<accession>A0ABQ6A3X6</accession>
<dbReference type="Proteomes" id="UP001156641">
    <property type="component" value="Unassembled WGS sequence"/>
</dbReference>
<dbReference type="RefSeq" id="WP_284257870.1">
    <property type="nucleotide sequence ID" value="NZ_BSOS01000058.1"/>
</dbReference>
<dbReference type="Gene3D" id="3.90.56.10">
    <property type="entry name" value="Monooxygenase component MmoB/DmpM"/>
    <property type="match status" value="1"/>
</dbReference>
<dbReference type="InterPro" id="IPR036889">
    <property type="entry name" value="mOase_MmoB_DmpM_sf"/>
</dbReference>
<proteinExistence type="inferred from homology"/>
<dbReference type="EMBL" id="BSOS01000058">
    <property type="protein sequence ID" value="GLR67146.1"/>
    <property type="molecule type" value="Genomic_DNA"/>
</dbReference>
<gene>
    <name evidence="2" type="ORF">GCM10010909_18270</name>
</gene>
<comment type="caution">
    <text evidence="2">The sequence shown here is derived from an EMBL/GenBank/DDBJ whole genome shotgun (WGS) entry which is preliminary data.</text>
</comment>
<evidence type="ECO:0008006" key="4">
    <source>
        <dbReference type="Google" id="ProtNLM"/>
    </source>
</evidence>
<dbReference type="InterPro" id="IPR003454">
    <property type="entry name" value="MOase_MmoB_DmpM"/>
</dbReference>
<reference evidence="3" key="1">
    <citation type="journal article" date="2019" name="Int. J. Syst. Evol. Microbiol.">
        <title>The Global Catalogue of Microorganisms (GCM) 10K type strain sequencing project: providing services to taxonomists for standard genome sequencing and annotation.</title>
        <authorList>
            <consortium name="The Broad Institute Genomics Platform"/>
            <consortium name="The Broad Institute Genome Sequencing Center for Infectious Disease"/>
            <person name="Wu L."/>
            <person name="Ma J."/>
        </authorList>
    </citation>
    <scope>NUCLEOTIDE SEQUENCE [LARGE SCALE GENOMIC DNA]</scope>
    <source>
        <strain evidence="3">NBRC 112502</strain>
    </source>
</reference>
<evidence type="ECO:0000313" key="3">
    <source>
        <dbReference type="Proteomes" id="UP001156641"/>
    </source>
</evidence>
<evidence type="ECO:0000256" key="1">
    <source>
        <dbReference type="ARBA" id="ARBA00006313"/>
    </source>
</evidence>
<sequence length="90" mass="10071">MAQVASITLLQNDDARPIIEAILADNPGVRVLNMHGAVKLDCDHSITIKRASVEERLGRAWEPQEIQLVLVSMAGNLDEDDDHFTLSWRH</sequence>
<protein>
    <recommendedName>
        <fullName evidence="4">Monooxygenase</fullName>
    </recommendedName>
</protein>
<dbReference type="Pfam" id="PF02406">
    <property type="entry name" value="MmoB_DmpM"/>
    <property type="match status" value="1"/>
</dbReference>
<dbReference type="SUPFAM" id="SSF56029">
    <property type="entry name" value="Monooxygenase (hydroxylase) regulatory protein"/>
    <property type="match status" value="1"/>
</dbReference>
<comment type="similarity">
    <text evidence="1">Belongs to the TmoD/XamoD family.</text>
</comment>
<keyword evidence="3" id="KW-1185">Reference proteome</keyword>
<evidence type="ECO:0000313" key="2">
    <source>
        <dbReference type="EMBL" id="GLR67146.1"/>
    </source>
</evidence>
<organism evidence="2 3">
    <name type="scientific">Acidocella aquatica</name>
    <dbReference type="NCBI Taxonomy" id="1922313"/>
    <lineage>
        <taxon>Bacteria</taxon>
        <taxon>Pseudomonadati</taxon>
        <taxon>Pseudomonadota</taxon>
        <taxon>Alphaproteobacteria</taxon>
        <taxon>Acetobacterales</taxon>
        <taxon>Acidocellaceae</taxon>
        <taxon>Acidocella</taxon>
    </lineage>
</organism>